<keyword evidence="2" id="KW-1185">Reference proteome</keyword>
<proteinExistence type="predicted"/>
<dbReference type="RefSeq" id="WP_280600246.1">
    <property type="nucleotide sequence ID" value="NZ_JARXRN010000020.1"/>
</dbReference>
<sequence>MNETTVYAKTPAGHEEIGARKAGLDVRQRRLLILVDGQRSVADLRGVSGLPDALAMLEHLQSRGLVAATGAYSAAAAAVAAARSPAPAASPVAAATPAGADVRERGRRAAHAITELLGPMGEDFALKLESVKSGEALDELLARCRRMLGEVRGKSALERFERLLEER</sequence>
<name>A0ABT6JHB3_9GAMM</name>
<reference evidence="1 2" key="1">
    <citation type="submission" date="2023-04" db="EMBL/GenBank/DDBJ databases">
        <title>Luteimonas sp. M1R5S18.</title>
        <authorList>
            <person name="Sun J.-Q."/>
        </authorList>
    </citation>
    <scope>NUCLEOTIDE SEQUENCE [LARGE SCALE GENOMIC DNA]</scope>
    <source>
        <strain evidence="1 2">M1R5S18</strain>
    </source>
</reference>
<organism evidence="1 2">
    <name type="scientific">Luteimonas rhizosphaericola</name>
    <dbReference type="NCBI Taxonomy" id="3042024"/>
    <lineage>
        <taxon>Bacteria</taxon>
        <taxon>Pseudomonadati</taxon>
        <taxon>Pseudomonadota</taxon>
        <taxon>Gammaproteobacteria</taxon>
        <taxon>Lysobacterales</taxon>
        <taxon>Lysobacteraceae</taxon>
        <taxon>Luteimonas</taxon>
    </lineage>
</organism>
<evidence type="ECO:0000313" key="1">
    <source>
        <dbReference type="EMBL" id="MDH5829860.1"/>
    </source>
</evidence>
<evidence type="ECO:0000313" key="2">
    <source>
        <dbReference type="Proteomes" id="UP001156831"/>
    </source>
</evidence>
<protein>
    <submittedName>
        <fullName evidence="1">Uncharacterized protein</fullName>
    </submittedName>
</protein>
<accession>A0ABT6JHB3</accession>
<comment type="caution">
    <text evidence="1">The sequence shown here is derived from an EMBL/GenBank/DDBJ whole genome shotgun (WGS) entry which is preliminary data.</text>
</comment>
<gene>
    <name evidence="1" type="ORF">QFW80_04920</name>
</gene>
<dbReference type="Proteomes" id="UP001156831">
    <property type="component" value="Unassembled WGS sequence"/>
</dbReference>
<dbReference type="EMBL" id="JARXRN010000020">
    <property type="protein sequence ID" value="MDH5829860.1"/>
    <property type="molecule type" value="Genomic_DNA"/>
</dbReference>